<dbReference type="SUPFAM" id="SSF56399">
    <property type="entry name" value="ADP-ribosylation"/>
    <property type="match status" value="1"/>
</dbReference>
<dbReference type="Pfam" id="PF00271">
    <property type="entry name" value="Helicase_C"/>
    <property type="match status" value="1"/>
</dbReference>
<evidence type="ECO:0000313" key="12">
    <source>
        <dbReference type="EMBL" id="CAF0915517.1"/>
    </source>
</evidence>
<sequence>MLTKHPSKIDEKHSIAELNILEVPSIFDVHNFKYQLNSWYYCDASFSQSIDQAMDKHVRQVTLRTVFLEDSITVNFETFSFINETSTVGGFIRWLPKFVTVDPKTKRITSINNFQAITLKMYPVVLTTSILKEASDAYQSRQTTVAFEDDTHIESADDHEQGIQADFIDDENNENENVNSIYRPSLTAGQMKKDEKDDDEENDTNEIMDDVRPSTAGTNRQLAENEVTDKHHELDVMKAEIKQHQKQLEELQSKLNAKKSLTSNEEKNINLIQTILGVEGEPSQELLTSRKECAKLQEQLELRQIELDNLRMKQNNFEQELKNARIKLNNINHLENLKKQALIDLVSIEYNFVVKDYTPIQQKVVSDYLKSLKYPDKNELKDNLITIDDLSNQCKDGHYLWRLKAYPMHHDEMENIQKRLEKLIYTTQSQHEYHNRVSKRLVRSFLDKCIKPVEYHIARSISTRDNWKIFSDYLIKLINDEREKLSQIFIERIHKKCKSLVDLCIKNVHNWQRQLYDDTNDFIKQYSVLNSIEQMKQKTFQHFVEDAKMKSNQSVGPVKIERKSVDVRDRHLLKLQQQFESQPQYAGHEFKHFNLIPSLLERVHIYCRCFQLSLPLFDSSVNLLDNIERNTVVAISTGTGSGKSTLMPALLAADNYDKIFVTQPRRLPCNLLSSRVNSCITSISGWAVSGSRSTSATHSPILYLTDGLLKEYLLYRENDILRQANRAHRGIIFFVDEVHERSINIDLCLALLARLLTVHPDIQTKVKIIISSATLGPDVSTLFHRFRFHQETLVTRELHTIKIKSSDENMFDLIHRLTEDCSRSDQILCFVKSTLDVNQSIKLLGSIKKRSSSPLVQSQSAAEQERLIQTKQIFFSTTVAETSLTFPSLKYVVDTGVINMPVYDATEDSTVLREIPAAESTIKQRQGRLGRTQGGEYFSLYKHDPADKKYPTPQICQSELSNIEFSLRRSPLKQGLNYLKQWLPNPPNDQVIELAIKRLQNLDILDKTGMFTAIGLNMAQLPDFGSLAISKAVLAGLQTFNCGRDLIRLASILGVLNTSSILQSIPSQFKRAEGDFMTLLTIMDAILAQKRILPPHIFDINIVCKDLNLTSISHILKRALLRNTSFESFFNHSLEYRVASQISSNDWCSIAKSLLVGFFDNVYLSQAELQGKSHSFYRYNIYPVRKNQQEIAVIDRSSTLARSVKSIPVSLILVRDIHCSTAVRATSILSFIGEIQAEWINNSLQREFNITSFEKQKFEHEIKSNSTFQSLSKNIHIQLNDKKVLLSGIAGEVLITELYIRKHLISKNKTSLLLDSETREGLKRNVANLVNTLHIFHPMIWRWNAEKQVIITFRKVGNGCEVIIEAREQEFTSVRKELDCFIGWLKDCVVLHLYSGISPRQLKSRSPTIEERIARLTDIKLTSADLWSSIRGPQATRESRMEVVAWIAICRFYCKLEGGFVRDWVIDNKRARPANTNPSTWIYIGYNKLPYLDPFVIPSDLDCHLPLDRYFDIERFLDEIYKFEIETKVFRQDWRYVLLFDEHYPTGPFTMDLIEPHVALTHNRIDFDVNNLYVERDHTKDLGQRVDLHEPPCSIDLEQTVENIQKKYFRVLRDVDQLIQSRIDKMIKRGWTQHGETLSFIPAPSKKDTFVEADLPSETSRYQKIVEDFKNIVNARIIQITQLRNPDLENAYEANKRLIANECPSKDPNECFLYHGTGIDNAKSIMEKGYDNRYFSTYGLYGRGAYFADNPAKSHDYTKLSNYSGTSRIIFYNKVVLGIPEILNTTDTTRMAAKVDHHSVQGTANPMTEYIVYTNAQALPFLKITYDTGS</sequence>
<dbReference type="PANTHER" id="PTHR18934:SF91">
    <property type="entry name" value="PRE-MRNA-SPLICING FACTOR ATP-DEPENDENT RNA HELICASE PRP16"/>
    <property type="match status" value="1"/>
</dbReference>
<dbReference type="Gene3D" id="3.90.228.10">
    <property type="match status" value="1"/>
</dbReference>
<accession>A0A814AJI2</accession>
<dbReference type="Proteomes" id="UP000663874">
    <property type="component" value="Unassembled WGS sequence"/>
</dbReference>
<keyword evidence="1" id="KW-0547">Nucleotide-binding</keyword>
<dbReference type="PROSITE" id="PS51192">
    <property type="entry name" value="HELICASE_ATP_BIND_1"/>
    <property type="match status" value="1"/>
</dbReference>
<dbReference type="PROSITE" id="PS51194">
    <property type="entry name" value="HELICASE_CTER"/>
    <property type="match status" value="1"/>
</dbReference>
<dbReference type="Gene3D" id="1.20.120.1080">
    <property type="match status" value="1"/>
</dbReference>
<dbReference type="EMBL" id="CAJOAX010002239">
    <property type="protein sequence ID" value="CAF3780865.1"/>
    <property type="molecule type" value="Genomic_DNA"/>
</dbReference>
<evidence type="ECO:0000259" key="10">
    <source>
        <dbReference type="PROSITE" id="PS51192"/>
    </source>
</evidence>
<dbReference type="GO" id="GO:0005524">
    <property type="term" value="F:ATP binding"/>
    <property type="evidence" value="ECO:0007669"/>
    <property type="project" value="UniProtKB-KW"/>
</dbReference>
<dbReference type="InterPro" id="IPR007502">
    <property type="entry name" value="Helicase-assoc_dom"/>
</dbReference>
<evidence type="ECO:0000256" key="2">
    <source>
        <dbReference type="ARBA" id="ARBA00022801"/>
    </source>
</evidence>
<keyword evidence="3" id="KW-0347">Helicase</keyword>
<organism evidence="12 16">
    <name type="scientific">Rotaria sordida</name>
    <dbReference type="NCBI Taxonomy" id="392033"/>
    <lineage>
        <taxon>Eukaryota</taxon>
        <taxon>Metazoa</taxon>
        <taxon>Spiralia</taxon>
        <taxon>Gnathifera</taxon>
        <taxon>Rotifera</taxon>
        <taxon>Eurotatoria</taxon>
        <taxon>Bdelloidea</taxon>
        <taxon>Philodinida</taxon>
        <taxon>Philodinidae</taxon>
        <taxon>Rotaria</taxon>
    </lineage>
</organism>
<feature type="coiled-coil region" evidence="7">
    <location>
        <begin position="293"/>
        <end position="334"/>
    </location>
</feature>
<dbReference type="Proteomes" id="UP000663882">
    <property type="component" value="Unassembled WGS sequence"/>
</dbReference>
<evidence type="ECO:0000256" key="8">
    <source>
        <dbReference type="SAM" id="MobiDB-lite"/>
    </source>
</evidence>
<dbReference type="PANTHER" id="PTHR18934">
    <property type="entry name" value="ATP-DEPENDENT RNA HELICASE"/>
    <property type="match status" value="1"/>
</dbReference>
<keyword evidence="2" id="KW-0378">Hydrolase</keyword>
<proteinExistence type="inferred from homology"/>
<dbReference type="GO" id="GO:0003723">
    <property type="term" value="F:RNA binding"/>
    <property type="evidence" value="ECO:0007669"/>
    <property type="project" value="TreeGrafter"/>
</dbReference>
<keyword evidence="7" id="KW-0175">Coiled coil</keyword>
<dbReference type="InterPro" id="IPR027417">
    <property type="entry name" value="P-loop_NTPase"/>
</dbReference>
<evidence type="ECO:0000313" key="16">
    <source>
        <dbReference type="Proteomes" id="UP000663882"/>
    </source>
</evidence>
<keyword evidence="6" id="KW-0520">NAD</keyword>
<dbReference type="PROSITE" id="PS51059">
    <property type="entry name" value="PARP_CATALYTIC"/>
    <property type="match status" value="1"/>
</dbReference>
<dbReference type="EMBL" id="CAJNOU010000438">
    <property type="protein sequence ID" value="CAF0997454.1"/>
    <property type="molecule type" value="Genomic_DNA"/>
</dbReference>
<evidence type="ECO:0000256" key="5">
    <source>
        <dbReference type="ARBA" id="ARBA00038040"/>
    </source>
</evidence>
<evidence type="ECO:0000256" key="6">
    <source>
        <dbReference type="RuleBase" id="RU362114"/>
    </source>
</evidence>
<feature type="region of interest" description="Disordered" evidence="8">
    <location>
        <begin position="168"/>
        <end position="230"/>
    </location>
</feature>
<comment type="caution">
    <text evidence="12">The sequence shown here is derived from an EMBL/GenBank/DDBJ whole genome shotgun (WGS) entry which is preliminary data.</text>
</comment>
<keyword evidence="6" id="KW-0328">Glycosyltransferase</keyword>
<evidence type="ECO:0000313" key="14">
    <source>
        <dbReference type="EMBL" id="CAF3780865.1"/>
    </source>
</evidence>
<keyword evidence="6" id="KW-0808">Transferase</keyword>
<dbReference type="GO" id="GO:0003950">
    <property type="term" value="F:NAD+ poly-ADP-ribosyltransferase activity"/>
    <property type="evidence" value="ECO:0007669"/>
    <property type="project" value="UniProtKB-UniRule"/>
</dbReference>
<dbReference type="SMART" id="SM00847">
    <property type="entry name" value="HA2"/>
    <property type="match status" value="1"/>
</dbReference>
<dbReference type="InterPro" id="IPR001650">
    <property type="entry name" value="Helicase_C-like"/>
</dbReference>
<dbReference type="Pfam" id="PF00644">
    <property type="entry name" value="PARP"/>
    <property type="match status" value="1"/>
</dbReference>
<dbReference type="OrthoDB" id="10046574at2759"/>
<comment type="similarity">
    <text evidence="5">Belongs to the DEAD box helicase family. DEAH subfamily. PRP16 sub-subfamily.</text>
</comment>
<dbReference type="SUPFAM" id="SSF52540">
    <property type="entry name" value="P-loop containing nucleoside triphosphate hydrolases"/>
    <property type="match status" value="1"/>
</dbReference>
<evidence type="ECO:0000313" key="15">
    <source>
        <dbReference type="EMBL" id="CAF3888480.1"/>
    </source>
</evidence>
<dbReference type="InterPro" id="IPR014001">
    <property type="entry name" value="Helicase_ATP-bd"/>
</dbReference>
<feature type="coiled-coil region" evidence="7">
    <location>
        <begin position="234"/>
        <end position="268"/>
    </location>
</feature>
<dbReference type="GO" id="GO:0016787">
    <property type="term" value="F:hydrolase activity"/>
    <property type="evidence" value="ECO:0007669"/>
    <property type="project" value="UniProtKB-KW"/>
</dbReference>
<evidence type="ECO:0000256" key="1">
    <source>
        <dbReference type="ARBA" id="ARBA00022741"/>
    </source>
</evidence>
<dbReference type="EMBL" id="CAJOBE010003571">
    <property type="protein sequence ID" value="CAF3888480.1"/>
    <property type="molecule type" value="Genomic_DNA"/>
</dbReference>
<evidence type="ECO:0000259" key="9">
    <source>
        <dbReference type="PROSITE" id="PS51059"/>
    </source>
</evidence>
<gene>
    <name evidence="15" type="ORF">FNK824_LOCUS19927</name>
    <name evidence="14" type="ORF">OTI717_LOCUS17180</name>
    <name evidence="12" type="ORF">RFH988_LOCUS9710</name>
    <name evidence="13" type="ORF">SEV965_LOCUS10604</name>
</gene>
<dbReference type="SMART" id="SM00487">
    <property type="entry name" value="DEXDc"/>
    <property type="match status" value="1"/>
</dbReference>
<feature type="domain" description="Helicase C-terminal" evidence="11">
    <location>
        <begin position="809"/>
        <end position="971"/>
    </location>
</feature>
<evidence type="ECO:0000256" key="4">
    <source>
        <dbReference type="ARBA" id="ARBA00022840"/>
    </source>
</evidence>
<protein>
    <recommendedName>
        <fullName evidence="6">Poly [ADP-ribose] polymerase</fullName>
        <shortName evidence="6">PARP</shortName>
        <ecNumber evidence="6">2.4.2.-</ecNumber>
    </recommendedName>
</protein>
<dbReference type="Proteomes" id="UP000663823">
    <property type="component" value="Unassembled WGS sequence"/>
</dbReference>
<dbReference type="EC" id="2.4.2.-" evidence="6"/>
<feature type="compositionally biased region" description="Acidic residues" evidence="8">
    <location>
        <begin position="196"/>
        <end position="208"/>
    </location>
</feature>
<dbReference type="Proteomes" id="UP000663889">
    <property type="component" value="Unassembled WGS sequence"/>
</dbReference>
<evidence type="ECO:0000256" key="7">
    <source>
        <dbReference type="SAM" id="Coils"/>
    </source>
</evidence>
<evidence type="ECO:0000256" key="3">
    <source>
        <dbReference type="ARBA" id="ARBA00022806"/>
    </source>
</evidence>
<evidence type="ECO:0000313" key="13">
    <source>
        <dbReference type="EMBL" id="CAF0997454.1"/>
    </source>
</evidence>
<dbReference type="GO" id="GO:0004386">
    <property type="term" value="F:helicase activity"/>
    <property type="evidence" value="ECO:0007669"/>
    <property type="project" value="UniProtKB-KW"/>
</dbReference>
<dbReference type="EMBL" id="CAJNOO010000350">
    <property type="protein sequence ID" value="CAF0915517.1"/>
    <property type="molecule type" value="Genomic_DNA"/>
</dbReference>
<evidence type="ECO:0000259" key="11">
    <source>
        <dbReference type="PROSITE" id="PS51194"/>
    </source>
</evidence>
<dbReference type="Gene3D" id="3.40.50.300">
    <property type="entry name" value="P-loop containing nucleotide triphosphate hydrolases"/>
    <property type="match status" value="2"/>
</dbReference>
<keyword evidence="4" id="KW-0067">ATP-binding</keyword>
<dbReference type="InterPro" id="IPR012317">
    <property type="entry name" value="Poly(ADP-ribose)pol_cat_dom"/>
</dbReference>
<reference evidence="12" key="1">
    <citation type="submission" date="2021-02" db="EMBL/GenBank/DDBJ databases">
        <authorList>
            <person name="Nowell W R."/>
        </authorList>
    </citation>
    <scope>NUCLEOTIDE SEQUENCE</scope>
</reference>
<feature type="domain" description="PARP catalytic" evidence="9">
    <location>
        <begin position="1638"/>
        <end position="1830"/>
    </location>
</feature>
<name>A0A814AJI2_9BILA</name>
<feature type="domain" description="Helicase ATP-binding" evidence="10">
    <location>
        <begin position="624"/>
        <end position="793"/>
    </location>
</feature>